<reference evidence="8 10" key="1">
    <citation type="submission" date="2014-08" db="EMBL/GenBank/DDBJ databases">
        <title>Fervidobacterium pennivorans DYC genome.</title>
        <authorList>
            <person name="Wushke S."/>
        </authorList>
    </citation>
    <scope>NUCLEOTIDE SEQUENCE [LARGE SCALE GENOMIC DNA]</scope>
    <source>
        <strain evidence="8 10">DYC</strain>
    </source>
</reference>
<comment type="function">
    <text evidence="1">This subunit might be involved in maturation of a crRNA intermediate to its mature form.</text>
</comment>
<dbReference type="Pfam" id="PF03787">
    <property type="entry name" value="RAMPs"/>
    <property type="match status" value="1"/>
</dbReference>
<dbReference type="EMBL" id="CP011393">
    <property type="protein sequence ID" value="ANE40730.1"/>
    <property type="molecule type" value="Genomic_DNA"/>
</dbReference>
<dbReference type="NCBIfam" id="TIGR01899">
    <property type="entry name" value="cas_TM1807_csm5"/>
    <property type="match status" value="1"/>
</dbReference>
<proteinExistence type="inferred from homology"/>
<accession>A0A172T158</accession>
<evidence type="ECO:0000256" key="3">
    <source>
        <dbReference type="ARBA" id="ARBA00016113"/>
    </source>
</evidence>
<protein>
    <recommendedName>
        <fullName evidence="3">CRISPR system Cms protein Csm5</fullName>
    </recommendedName>
    <alternativeName>
        <fullName evidence="6">CRISPR type III A-associated protein Csm5</fullName>
    </alternativeName>
</protein>
<dbReference type="InterPro" id="IPR005537">
    <property type="entry name" value="RAMP_III_fam"/>
</dbReference>
<dbReference type="OMA" id="WIKVTIR"/>
<evidence type="ECO:0000256" key="6">
    <source>
        <dbReference type="ARBA" id="ARBA00031720"/>
    </source>
</evidence>
<evidence type="ECO:0000313" key="9">
    <source>
        <dbReference type="EMBL" id="HGQ76627.1"/>
    </source>
</evidence>
<evidence type="ECO:0000259" key="7">
    <source>
        <dbReference type="Pfam" id="PF03787"/>
    </source>
</evidence>
<evidence type="ECO:0000256" key="2">
    <source>
        <dbReference type="ARBA" id="ARBA00006680"/>
    </source>
</evidence>
<dbReference type="AlphaFoldDB" id="A0A172T158"/>
<reference evidence="9" key="2">
    <citation type="journal article" date="2020" name="mSystems">
        <title>Genome- and Community-Level Interaction Insights into Carbon Utilization and Element Cycling Functions of Hydrothermarchaeota in Hydrothermal Sediment.</title>
        <authorList>
            <person name="Zhou Z."/>
            <person name="Liu Y."/>
            <person name="Xu W."/>
            <person name="Pan J."/>
            <person name="Luo Z.H."/>
            <person name="Li M."/>
        </authorList>
    </citation>
    <scope>NUCLEOTIDE SEQUENCE [LARGE SCALE GENOMIC DNA]</scope>
    <source>
        <strain evidence="9">SpSt-640</strain>
    </source>
</reference>
<evidence type="ECO:0000256" key="4">
    <source>
        <dbReference type="ARBA" id="ARBA00022884"/>
    </source>
</evidence>
<evidence type="ECO:0000256" key="5">
    <source>
        <dbReference type="ARBA" id="ARBA00023118"/>
    </source>
</evidence>
<keyword evidence="5" id="KW-0051">Antiviral defense</keyword>
<dbReference type="InterPro" id="IPR010173">
    <property type="entry name" value="CRISPR-assoc_Csm5"/>
</dbReference>
<keyword evidence="4" id="KW-0694">RNA-binding</keyword>
<dbReference type="EMBL" id="DTBH01000038">
    <property type="protein sequence ID" value="HGQ76627.1"/>
    <property type="molecule type" value="Genomic_DNA"/>
</dbReference>
<comment type="similarity">
    <text evidence="2">Belongs to the CRISPR-associated Csm5 family.</text>
</comment>
<dbReference type="PATRIC" id="fig|93466.3.peg.193"/>
<dbReference type="PANTHER" id="PTHR38007">
    <property type="entry name" value="CRISPR SYSTEM CMS PROTEIN CSM5"/>
    <property type="match status" value="1"/>
</dbReference>
<dbReference type="KEGG" id="fng:JM64_00835"/>
<evidence type="ECO:0000313" key="10">
    <source>
        <dbReference type="Proteomes" id="UP000077096"/>
    </source>
</evidence>
<evidence type="ECO:0000313" key="8">
    <source>
        <dbReference type="EMBL" id="ANE40730.1"/>
    </source>
</evidence>
<dbReference type="GO" id="GO:0003723">
    <property type="term" value="F:RNA binding"/>
    <property type="evidence" value="ECO:0007669"/>
    <property type="project" value="UniProtKB-KW"/>
</dbReference>
<name>A0A172T158_FERPE</name>
<feature type="domain" description="CRISPR type III-associated protein" evidence="7">
    <location>
        <begin position="13"/>
        <end position="243"/>
    </location>
</feature>
<gene>
    <name evidence="9" type="primary">csm5</name>
    <name evidence="9" type="ORF">ENU12_01595</name>
    <name evidence="8" type="ORF">JM64_00835</name>
</gene>
<dbReference type="PANTHER" id="PTHR38007:SF1">
    <property type="entry name" value="CRISPR SYSTEM CMS PROTEIN CSM5"/>
    <property type="match status" value="1"/>
</dbReference>
<dbReference type="OrthoDB" id="24360at2"/>
<dbReference type="GO" id="GO:0051607">
    <property type="term" value="P:defense response to virus"/>
    <property type="evidence" value="ECO:0007669"/>
    <property type="project" value="UniProtKB-KW"/>
</dbReference>
<sequence length="381" mass="43337">MNKNSTFSKRMIIEPISPVFIGSGEKVGKFETLVDGGKTYILNFDKLMENDEFVESFVEKMDEILNPSTKDGALKEIFDKLKINIGDYSHTSFPTIKDKNGKPKTLQISRFVHTAGRFYIPGSSIKGAIRTALIKANEAFAEPFENALNTPNVSKSEVNKIEDNVFGSAQLSPFKALIISDSSFIDKNYIKFKKVEVIHLERPKQGIPQFFEVWLHDLRNTGSNKVESRITFKADVLSKLLQNGARKEAVDYLMQVFGSEKNFVDTMKEAARILIEMEKQKISASNYQQKNELLNFYNTLSKINKETENGFVLRIGGHSGFYSKTAYRGFLKRDQVKVLKILFGYKKVKENNFPVTTRIVRLSESPKDILPVGWIKVKLLD</sequence>
<organism evidence="8 10">
    <name type="scientific">Fervidobacterium pennivorans</name>
    <dbReference type="NCBI Taxonomy" id="93466"/>
    <lineage>
        <taxon>Bacteria</taxon>
        <taxon>Thermotogati</taxon>
        <taxon>Thermotogota</taxon>
        <taxon>Thermotogae</taxon>
        <taxon>Thermotogales</taxon>
        <taxon>Fervidobacteriaceae</taxon>
        <taxon>Fervidobacterium</taxon>
    </lineage>
</organism>
<dbReference type="Proteomes" id="UP000077096">
    <property type="component" value="Chromosome"/>
</dbReference>
<evidence type="ECO:0000256" key="1">
    <source>
        <dbReference type="ARBA" id="ARBA00003088"/>
    </source>
</evidence>